<feature type="domain" description="Alcohol dehydrogenase iron-type/glycerol dehydrogenase GldA" evidence="2">
    <location>
        <begin position="15"/>
        <end position="176"/>
    </location>
</feature>
<name>A1RUX3_PYRIL</name>
<organism evidence="4 5">
    <name type="scientific">Pyrobaculum islandicum (strain DSM 4184 / JCM 9189 / GEO3)</name>
    <dbReference type="NCBI Taxonomy" id="384616"/>
    <lineage>
        <taxon>Archaea</taxon>
        <taxon>Thermoproteota</taxon>
        <taxon>Thermoprotei</taxon>
        <taxon>Thermoproteales</taxon>
        <taxon>Thermoproteaceae</taxon>
        <taxon>Pyrobaculum</taxon>
    </lineage>
</organism>
<dbReference type="GO" id="GO:0046872">
    <property type="term" value="F:metal ion binding"/>
    <property type="evidence" value="ECO:0007669"/>
    <property type="project" value="InterPro"/>
</dbReference>
<evidence type="ECO:0000313" key="4">
    <source>
        <dbReference type="EMBL" id="ABL88755.1"/>
    </source>
</evidence>
<dbReference type="RefSeq" id="WP_011763330.1">
    <property type="nucleotide sequence ID" value="NC_008701.1"/>
</dbReference>
<sequence>MLKEFKLRYEGVLLHFGTGTIEKSKNYLHQFEKVVIVTGRSSAKTSGALDDVERVLKELGVKYVLFNKVSPNPWASQAEELAKVVWEEGADAVIAIGGGSPIDVSKIATIIVANGGKVYDYVRGVKKAKRMIPLIAVNLTHGTGTEVDKWAVVTLDDTREKIGIAARYPDLSIDDPTYTLTLDERQTIYTSLDAFYHSYESATAKTSNPLSQSLAESAIGTIAETLPKLAENLRDLALRYRMLYASMIAGIAIDMARTHIIHAIEHVLSGLEPKLPHGCGLGLLGPRAVYYIHKAAPELSARLLRHINPHIKPTIDSAAEAEKTVAKFQEEIGLRERLSDYGFTERDVANIAERVFTTFREWINTTAPLEVTKDVIIDILKSAL</sequence>
<dbReference type="EMBL" id="CP000504">
    <property type="protein sequence ID" value="ABL88755.1"/>
    <property type="molecule type" value="Genomic_DNA"/>
</dbReference>
<dbReference type="HOGENOM" id="CLU_007207_0_4_2"/>
<dbReference type="KEGG" id="pis:Pisl_1601"/>
<dbReference type="eggNOG" id="arCOG00984">
    <property type="taxonomic scope" value="Archaea"/>
</dbReference>
<dbReference type="OrthoDB" id="57329at2157"/>
<dbReference type="PANTHER" id="PTHR11496">
    <property type="entry name" value="ALCOHOL DEHYDROGENASE"/>
    <property type="match status" value="1"/>
</dbReference>
<dbReference type="InterPro" id="IPR039697">
    <property type="entry name" value="Alcohol_dehydrogenase_Fe"/>
</dbReference>
<dbReference type="FunFam" id="3.40.50.1970:FF:000003">
    <property type="entry name" value="Alcohol dehydrogenase, iron-containing"/>
    <property type="match status" value="1"/>
</dbReference>
<dbReference type="Pfam" id="PF25137">
    <property type="entry name" value="ADH_Fe_C"/>
    <property type="match status" value="1"/>
</dbReference>
<proteinExistence type="predicted"/>
<dbReference type="STRING" id="384616.Pisl_1601"/>
<protein>
    <submittedName>
        <fullName evidence="4">Iron-containing alcohol dehydrogenase</fullName>
    </submittedName>
</protein>
<dbReference type="Gene3D" id="1.20.1090.10">
    <property type="entry name" value="Dehydroquinate synthase-like - alpha domain"/>
    <property type="match status" value="1"/>
</dbReference>
<dbReference type="InterPro" id="IPR056798">
    <property type="entry name" value="ADH_Fe_C"/>
</dbReference>
<evidence type="ECO:0000256" key="1">
    <source>
        <dbReference type="ARBA" id="ARBA00023002"/>
    </source>
</evidence>
<gene>
    <name evidence="4" type="ordered locus">Pisl_1601</name>
</gene>
<feature type="domain" description="Fe-containing alcohol dehydrogenase-like C-terminal" evidence="3">
    <location>
        <begin position="187"/>
        <end position="384"/>
    </location>
</feature>
<dbReference type="GeneID" id="4618246"/>
<evidence type="ECO:0000313" key="5">
    <source>
        <dbReference type="Proteomes" id="UP000002595"/>
    </source>
</evidence>
<dbReference type="InterPro" id="IPR001670">
    <property type="entry name" value="ADH_Fe/GldA"/>
</dbReference>
<keyword evidence="5" id="KW-1185">Reference proteome</keyword>
<dbReference type="Pfam" id="PF00465">
    <property type="entry name" value="Fe-ADH"/>
    <property type="match status" value="1"/>
</dbReference>
<dbReference type="PANTHER" id="PTHR11496:SF104">
    <property type="entry name" value="3-DEOXY-ALPHA-D-MANNO-OCTULOSONATE 8-OXIDASE"/>
    <property type="match status" value="1"/>
</dbReference>
<keyword evidence="1" id="KW-0560">Oxidoreductase</keyword>
<reference evidence="4" key="1">
    <citation type="submission" date="2006-12" db="EMBL/GenBank/DDBJ databases">
        <title>Complete sequence of Pyrobaculum islandicum DSM 4184.</title>
        <authorList>
            <person name="Copeland A."/>
            <person name="Lucas S."/>
            <person name="Lapidus A."/>
            <person name="Barry K."/>
            <person name="Detter J.C."/>
            <person name="Glavina del Rio T."/>
            <person name="Dalin E."/>
            <person name="Tice H."/>
            <person name="Pitluck S."/>
            <person name="Meincke L."/>
            <person name="Brettin T."/>
            <person name="Bruce D."/>
            <person name="Han C."/>
            <person name="Tapia R."/>
            <person name="Gilna P."/>
            <person name="Schmutz J."/>
            <person name="Larimer F."/>
            <person name="Land M."/>
            <person name="Hauser L."/>
            <person name="Kyrpides N."/>
            <person name="Mikhailova N."/>
            <person name="Cozen A.E."/>
            <person name="Fitz-Gibbon S.T."/>
            <person name="House C.H."/>
            <person name="Saltikov C."/>
            <person name="Lowe T."/>
            <person name="Richardson P."/>
        </authorList>
    </citation>
    <scope>NUCLEOTIDE SEQUENCE [LARGE SCALE GENOMIC DNA]</scope>
    <source>
        <strain evidence="4">DSM 4184</strain>
    </source>
</reference>
<dbReference type="AlphaFoldDB" id="A1RUX3"/>
<dbReference type="GO" id="GO:0004022">
    <property type="term" value="F:alcohol dehydrogenase (NAD+) activity"/>
    <property type="evidence" value="ECO:0007669"/>
    <property type="project" value="TreeGrafter"/>
</dbReference>
<dbReference type="Gene3D" id="3.40.50.1970">
    <property type="match status" value="1"/>
</dbReference>
<dbReference type="Proteomes" id="UP000002595">
    <property type="component" value="Chromosome"/>
</dbReference>
<accession>A1RUX3</accession>
<dbReference type="SUPFAM" id="SSF56796">
    <property type="entry name" value="Dehydroquinate synthase-like"/>
    <property type="match status" value="1"/>
</dbReference>
<evidence type="ECO:0000259" key="3">
    <source>
        <dbReference type="Pfam" id="PF25137"/>
    </source>
</evidence>
<evidence type="ECO:0000259" key="2">
    <source>
        <dbReference type="Pfam" id="PF00465"/>
    </source>
</evidence>